<dbReference type="InterPro" id="IPR049730">
    <property type="entry name" value="SNF2/RAD54-like_C"/>
</dbReference>
<keyword evidence="3" id="KW-0547">Nucleotide-binding</keyword>
<evidence type="ECO:0000259" key="11">
    <source>
        <dbReference type="PROSITE" id="PS50089"/>
    </source>
</evidence>
<dbReference type="Gene3D" id="3.40.50.300">
    <property type="entry name" value="P-loop containing nucleotide triphosphate hydrolases"/>
    <property type="match status" value="1"/>
</dbReference>
<dbReference type="Proteomes" id="UP000250266">
    <property type="component" value="Unassembled WGS sequence"/>
</dbReference>
<dbReference type="GO" id="GO:0016787">
    <property type="term" value="F:hydrolase activity"/>
    <property type="evidence" value="ECO:0007669"/>
    <property type="project" value="UniProtKB-KW"/>
</dbReference>
<organism evidence="14 15">
    <name type="scientific">Lepidopterella palustris CBS 459.81</name>
    <dbReference type="NCBI Taxonomy" id="1314670"/>
    <lineage>
        <taxon>Eukaryota</taxon>
        <taxon>Fungi</taxon>
        <taxon>Dikarya</taxon>
        <taxon>Ascomycota</taxon>
        <taxon>Pezizomycotina</taxon>
        <taxon>Dothideomycetes</taxon>
        <taxon>Pleosporomycetidae</taxon>
        <taxon>Mytilinidiales</taxon>
        <taxon>Argynnaceae</taxon>
        <taxon>Lepidopterella</taxon>
    </lineage>
</organism>
<dbReference type="GO" id="GO:0008094">
    <property type="term" value="F:ATP-dependent activity, acting on DNA"/>
    <property type="evidence" value="ECO:0007669"/>
    <property type="project" value="TreeGrafter"/>
</dbReference>
<dbReference type="CDD" id="cd18793">
    <property type="entry name" value="SF2_C_SNF"/>
    <property type="match status" value="1"/>
</dbReference>
<name>A0A8E2E578_9PEZI</name>
<keyword evidence="5" id="KW-0378">Hydrolase</keyword>
<dbReference type="AlphaFoldDB" id="A0A8E2E578"/>
<feature type="region of interest" description="Disordered" evidence="10">
    <location>
        <begin position="953"/>
        <end position="978"/>
    </location>
</feature>
<evidence type="ECO:0000256" key="4">
    <source>
        <dbReference type="ARBA" id="ARBA00022771"/>
    </source>
</evidence>
<keyword evidence="8" id="KW-0067">ATP-binding</keyword>
<dbReference type="Gene3D" id="3.30.40.10">
    <property type="entry name" value="Zinc/RING finger domain, C3HC4 (zinc finger)"/>
    <property type="match status" value="1"/>
</dbReference>
<dbReference type="InterPro" id="IPR027417">
    <property type="entry name" value="P-loop_NTPase"/>
</dbReference>
<sequence length="978" mass="110347">MAPGARKRACNSDAGNEEDDAEGGFDLDIGDGSSTRKRRRAELPRKPANLNMIHDSQYKSMMVAMEAEADMPKKKKADTAQSAQWPTNGKGKGKGKASKAKETKSQRGKKFSRGKKKGGKSKALKYSGPRMNNVGSLFTSNVFRDQDESENLPAQPKFDATRKEDALKQLIASVPLEHQKSSRTDKNVLLAATKDFTGQGACRADGNGRWLVRGMKSSLEHYQLLGSAFMRRRENAAEEPRGGLVADQMGLGKTVMMLANIINGRPPKGEQPRTTLIVASPALVTQCTSEIEKHCEEKAAGIIMTFGSGHRISSNRGLEILQSHDIILTTYSEVMRSLPKNEPPVELQTVAEKQAWWKHQYDTFSGPLHKIMFYRIILDEAQAIKCHTGRTSVACRALMAKHKWALSGTPVLNTITELYPYFKFLNVPHTGSFRIFKLNYCSKTDPDKATRLLARLNQFMIRRTHNDIMFGAPILSLPKNKAVTLWCEFNDVERSVYEIVRRRFIQRINMYAQNRQLEKCYTHVFVMILRLRQLTGHILTLQLVMNDLLEREDIERLRQVTKNEAAGDSERGRQIISIRNQLTALAKKPSEGHGPNSCLARFEPSPEPNPSPDVIEDHNIEAQPEIMNDAGGGFGRSFDFGQYLKTMTEGQRWKEIKEKTLCGQCHKTPESPWVTSCHHIYCKKCLETMQFNAAKKEKEHASCVACGTSFPFAQACEEDPESQDVYSAISPSDDNKNPKQQRKKGEKKQRVRPEREQIADDWIEMKGSVLPSAKTLAIKAQVLNWLAQDPKVKIIIYTQFLAIIRILVKICNQEGWEYCEYHGNMSFGSRDKAIREFADNSEKKILLASLRCGGLGLNLTMASRVIIIDPWWNQALEQQAFCRVFRIGQQQKTFMTRFCVRDTIDQRLIDMQDRKQSEIDEIMEDDGSTLAKLSIKDLMRLFGPVGEEEDGTPFILVDDPVDNSGYAAGSDGDFENDP</sequence>
<keyword evidence="4 9" id="KW-0863">Zinc-finger</keyword>
<feature type="region of interest" description="Disordered" evidence="10">
    <location>
        <begin position="586"/>
        <end position="616"/>
    </location>
</feature>
<evidence type="ECO:0000256" key="5">
    <source>
        <dbReference type="ARBA" id="ARBA00022801"/>
    </source>
</evidence>
<feature type="compositionally biased region" description="Basic residues" evidence="10">
    <location>
        <begin position="106"/>
        <end position="123"/>
    </location>
</feature>
<evidence type="ECO:0000259" key="12">
    <source>
        <dbReference type="PROSITE" id="PS51192"/>
    </source>
</evidence>
<dbReference type="SUPFAM" id="SSF57850">
    <property type="entry name" value="RING/U-box"/>
    <property type="match status" value="1"/>
</dbReference>
<dbReference type="PANTHER" id="PTHR45626">
    <property type="entry name" value="TRANSCRIPTION TERMINATION FACTOR 2-RELATED"/>
    <property type="match status" value="1"/>
</dbReference>
<feature type="domain" description="Helicase ATP-binding" evidence="12">
    <location>
        <begin position="234"/>
        <end position="428"/>
    </location>
</feature>
<evidence type="ECO:0000256" key="7">
    <source>
        <dbReference type="ARBA" id="ARBA00022833"/>
    </source>
</evidence>
<dbReference type="PROSITE" id="PS50089">
    <property type="entry name" value="ZF_RING_2"/>
    <property type="match status" value="1"/>
</dbReference>
<dbReference type="GO" id="GO:0005634">
    <property type="term" value="C:nucleus"/>
    <property type="evidence" value="ECO:0007669"/>
    <property type="project" value="TreeGrafter"/>
</dbReference>
<keyword evidence="6" id="KW-0347">Helicase</keyword>
<dbReference type="OrthoDB" id="448448at2759"/>
<dbReference type="PANTHER" id="PTHR45626:SF17">
    <property type="entry name" value="HELICASE-LIKE TRANSCRIPTION FACTOR"/>
    <property type="match status" value="1"/>
</dbReference>
<proteinExistence type="inferred from homology"/>
<feature type="region of interest" description="Disordered" evidence="10">
    <location>
        <begin position="724"/>
        <end position="756"/>
    </location>
</feature>
<accession>A0A8E2E578</accession>
<evidence type="ECO:0000259" key="13">
    <source>
        <dbReference type="PROSITE" id="PS51194"/>
    </source>
</evidence>
<keyword evidence="15" id="KW-1185">Reference proteome</keyword>
<feature type="compositionally biased region" description="Basic residues" evidence="10">
    <location>
        <begin position="739"/>
        <end position="750"/>
    </location>
</feature>
<protein>
    <submittedName>
        <fullName evidence="14">Uncharacterized protein</fullName>
    </submittedName>
</protein>
<dbReference type="PROSITE" id="PS00518">
    <property type="entry name" value="ZF_RING_1"/>
    <property type="match status" value="1"/>
</dbReference>
<dbReference type="GO" id="GO:0005524">
    <property type="term" value="F:ATP binding"/>
    <property type="evidence" value="ECO:0007669"/>
    <property type="project" value="UniProtKB-KW"/>
</dbReference>
<dbReference type="PROSITE" id="PS51192">
    <property type="entry name" value="HELICASE_ATP_BIND_1"/>
    <property type="match status" value="1"/>
</dbReference>
<dbReference type="GO" id="GO:0008270">
    <property type="term" value="F:zinc ion binding"/>
    <property type="evidence" value="ECO:0007669"/>
    <property type="project" value="UniProtKB-KW"/>
</dbReference>
<evidence type="ECO:0000256" key="1">
    <source>
        <dbReference type="ARBA" id="ARBA00007025"/>
    </source>
</evidence>
<feature type="domain" description="Helicase C-terminal" evidence="13">
    <location>
        <begin position="778"/>
        <end position="939"/>
    </location>
</feature>
<feature type="domain" description="RING-type" evidence="11">
    <location>
        <begin position="662"/>
        <end position="706"/>
    </location>
</feature>
<dbReference type="InterPro" id="IPR014001">
    <property type="entry name" value="Helicase_ATP-bd"/>
</dbReference>
<dbReference type="InterPro" id="IPR038718">
    <property type="entry name" value="SNF2-like_sf"/>
</dbReference>
<feature type="region of interest" description="Disordered" evidence="10">
    <location>
        <begin position="1"/>
        <end position="130"/>
    </location>
</feature>
<dbReference type="EMBL" id="KV745119">
    <property type="protein sequence ID" value="OCK77547.1"/>
    <property type="molecule type" value="Genomic_DNA"/>
</dbReference>
<dbReference type="FunFam" id="3.40.50.300:FF:003823">
    <property type="entry name" value="SNF2 family helicase, putative"/>
    <property type="match status" value="1"/>
</dbReference>
<evidence type="ECO:0000256" key="10">
    <source>
        <dbReference type="SAM" id="MobiDB-lite"/>
    </source>
</evidence>
<dbReference type="InterPro" id="IPR001650">
    <property type="entry name" value="Helicase_C-like"/>
</dbReference>
<reference evidence="14 15" key="1">
    <citation type="journal article" date="2016" name="Nat. Commun.">
        <title>Ectomycorrhizal ecology is imprinted in the genome of the dominant symbiotic fungus Cenococcum geophilum.</title>
        <authorList>
            <consortium name="DOE Joint Genome Institute"/>
            <person name="Peter M."/>
            <person name="Kohler A."/>
            <person name="Ohm R.A."/>
            <person name="Kuo A."/>
            <person name="Krutzmann J."/>
            <person name="Morin E."/>
            <person name="Arend M."/>
            <person name="Barry K.W."/>
            <person name="Binder M."/>
            <person name="Choi C."/>
            <person name="Clum A."/>
            <person name="Copeland A."/>
            <person name="Grisel N."/>
            <person name="Haridas S."/>
            <person name="Kipfer T."/>
            <person name="LaButti K."/>
            <person name="Lindquist E."/>
            <person name="Lipzen A."/>
            <person name="Maire R."/>
            <person name="Meier B."/>
            <person name="Mihaltcheva S."/>
            <person name="Molinier V."/>
            <person name="Murat C."/>
            <person name="Poggeler S."/>
            <person name="Quandt C.A."/>
            <person name="Sperisen C."/>
            <person name="Tritt A."/>
            <person name="Tisserant E."/>
            <person name="Crous P.W."/>
            <person name="Henrissat B."/>
            <person name="Nehls U."/>
            <person name="Egli S."/>
            <person name="Spatafora J.W."/>
            <person name="Grigoriev I.V."/>
            <person name="Martin F.M."/>
        </authorList>
    </citation>
    <scope>NUCLEOTIDE SEQUENCE [LARGE SCALE GENOMIC DNA]</scope>
    <source>
        <strain evidence="14 15">CBS 459.81</strain>
    </source>
</reference>
<evidence type="ECO:0000256" key="2">
    <source>
        <dbReference type="ARBA" id="ARBA00022723"/>
    </source>
</evidence>
<keyword evidence="7" id="KW-0862">Zinc</keyword>
<evidence type="ECO:0000256" key="6">
    <source>
        <dbReference type="ARBA" id="ARBA00022806"/>
    </source>
</evidence>
<dbReference type="SMART" id="SM00490">
    <property type="entry name" value="HELICc"/>
    <property type="match status" value="1"/>
</dbReference>
<dbReference type="SUPFAM" id="SSF52540">
    <property type="entry name" value="P-loop containing nucleoside triphosphate hydrolases"/>
    <property type="match status" value="2"/>
</dbReference>
<dbReference type="Pfam" id="PF00176">
    <property type="entry name" value="SNF2-rel_dom"/>
    <property type="match status" value="1"/>
</dbReference>
<dbReference type="Gene3D" id="3.40.50.10810">
    <property type="entry name" value="Tandem AAA-ATPase domain"/>
    <property type="match status" value="1"/>
</dbReference>
<comment type="similarity">
    <text evidence="1">Belongs to the SNF2/RAD54 helicase family.</text>
</comment>
<evidence type="ECO:0000313" key="15">
    <source>
        <dbReference type="Proteomes" id="UP000250266"/>
    </source>
</evidence>
<dbReference type="InterPro" id="IPR001841">
    <property type="entry name" value="Znf_RING"/>
</dbReference>
<evidence type="ECO:0000313" key="14">
    <source>
        <dbReference type="EMBL" id="OCK77547.1"/>
    </source>
</evidence>
<dbReference type="PROSITE" id="PS51194">
    <property type="entry name" value="HELICASE_CTER"/>
    <property type="match status" value="1"/>
</dbReference>
<gene>
    <name evidence="14" type="ORF">K432DRAFT_358416</name>
</gene>
<dbReference type="Pfam" id="PF00271">
    <property type="entry name" value="Helicase_C"/>
    <property type="match status" value="1"/>
</dbReference>
<dbReference type="InterPro" id="IPR017907">
    <property type="entry name" value="Znf_RING_CS"/>
</dbReference>
<dbReference type="InterPro" id="IPR013083">
    <property type="entry name" value="Znf_RING/FYVE/PHD"/>
</dbReference>
<evidence type="ECO:0000256" key="9">
    <source>
        <dbReference type="PROSITE-ProRule" id="PRU00175"/>
    </source>
</evidence>
<feature type="compositionally biased region" description="Acidic residues" evidence="10">
    <location>
        <begin position="15"/>
        <end position="29"/>
    </location>
</feature>
<dbReference type="SMART" id="SM00487">
    <property type="entry name" value="DEXDc"/>
    <property type="match status" value="1"/>
</dbReference>
<keyword evidence="2" id="KW-0479">Metal-binding</keyword>
<evidence type="ECO:0000256" key="8">
    <source>
        <dbReference type="ARBA" id="ARBA00022840"/>
    </source>
</evidence>
<dbReference type="InterPro" id="IPR050628">
    <property type="entry name" value="SNF2_RAD54_helicase_TF"/>
</dbReference>
<dbReference type="GO" id="GO:0004386">
    <property type="term" value="F:helicase activity"/>
    <property type="evidence" value="ECO:0007669"/>
    <property type="project" value="UniProtKB-KW"/>
</dbReference>
<dbReference type="GO" id="GO:0006281">
    <property type="term" value="P:DNA repair"/>
    <property type="evidence" value="ECO:0007669"/>
    <property type="project" value="TreeGrafter"/>
</dbReference>
<dbReference type="CDD" id="cd18008">
    <property type="entry name" value="DEXDc_SHPRH-like"/>
    <property type="match status" value="1"/>
</dbReference>
<evidence type="ECO:0000256" key="3">
    <source>
        <dbReference type="ARBA" id="ARBA00022741"/>
    </source>
</evidence>
<dbReference type="InterPro" id="IPR000330">
    <property type="entry name" value="SNF2_N"/>
</dbReference>